<accession>A0A2N6L8X4</accession>
<dbReference type="NCBIfam" id="TIGR02595">
    <property type="entry name" value="PEP_CTERM"/>
    <property type="match status" value="1"/>
</dbReference>
<feature type="chain" id="PRO_5014730489" evidence="1">
    <location>
        <begin position="34"/>
        <end position="273"/>
    </location>
</feature>
<evidence type="ECO:0000313" key="3">
    <source>
        <dbReference type="Proteomes" id="UP000235081"/>
    </source>
</evidence>
<organism evidence="2 3">
    <name type="scientific">Fischerella thermalis CCMEE 5318</name>
    <dbReference type="NCBI Taxonomy" id="2019666"/>
    <lineage>
        <taxon>Bacteria</taxon>
        <taxon>Bacillati</taxon>
        <taxon>Cyanobacteriota</taxon>
        <taxon>Cyanophyceae</taxon>
        <taxon>Nostocales</taxon>
        <taxon>Hapalosiphonaceae</taxon>
        <taxon>Fischerella</taxon>
    </lineage>
</organism>
<dbReference type="NCBIfam" id="NF041928">
    <property type="entry name" value="choice_anch_W"/>
    <property type="match status" value="1"/>
</dbReference>
<dbReference type="InterPro" id="IPR049671">
    <property type="entry name" value="Choice_anch_W"/>
</dbReference>
<evidence type="ECO:0000256" key="1">
    <source>
        <dbReference type="SAM" id="SignalP"/>
    </source>
</evidence>
<protein>
    <submittedName>
        <fullName evidence="2">PEP-CTERM sorting domain-containing protein</fullName>
    </submittedName>
</protein>
<sequence length="273" mass="29278">MRYLNKYVSHSKSIFILGIATLGLLMAANPAKAFTLTSLVSQDADTDFDDHDFNAMLDSNQFKELFVAEGRIGNNSTNTAERELGINRDVRDPDPNLAGKPVAQDQFVWGNGTLYDLVLEYTGTHVNYVVGGKTLTSTAFSGSVTDIFFRTRAANNSTMTLSNFAIQSLDQNGNLLGNIFNIGGLSSTGQGSSDIDYLRLSNISTPFRLTGKVSMSWTGAAPSRSNLAYQIKVGTSPQSVPEPATVGAIFLAGIAGVGCSKRNRLNKSNIVSL</sequence>
<reference evidence="2 3" key="1">
    <citation type="submission" date="2017-07" db="EMBL/GenBank/DDBJ databases">
        <title>Genomes of Fischerella (Mastigocladus) sp. strains.</title>
        <authorList>
            <person name="Miller S.R."/>
        </authorList>
    </citation>
    <scope>NUCLEOTIDE SEQUENCE [LARGE SCALE GENOMIC DNA]</scope>
    <source>
        <strain evidence="2 3">CCMEE 5318</strain>
    </source>
</reference>
<proteinExistence type="predicted"/>
<dbReference type="Proteomes" id="UP000235081">
    <property type="component" value="Unassembled WGS sequence"/>
</dbReference>
<keyword evidence="1" id="KW-0732">Signal</keyword>
<gene>
    <name evidence="2" type="ORF">CEN46_20640</name>
</gene>
<dbReference type="EMBL" id="NMQE01000677">
    <property type="protein sequence ID" value="PMB18629.1"/>
    <property type="molecule type" value="Genomic_DNA"/>
</dbReference>
<dbReference type="InterPro" id="IPR013424">
    <property type="entry name" value="Ice-binding_C"/>
</dbReference>
<dbReference type="AlphaFoldDB" id="A0A2N6L8X4"/>
<comment type="caution">
    <text evidence="2">The sequence shown here is derived from an EMBL/GenBank/DDBJ whole genome shotgun (WGS) entry which is preliminary data.</text>
</comment>
<name>A0A2N6L8X4_9CYAN</name>
<feature type="signal peptide" evidence="1">
    <location>
        <begin position="1"/>
        <end position="33"/>
    </location>
</feature>
<evidence type="ECO:0000313" key="2">
    <source>
        <dbReference type="EMBL" id="PMB18629.1"/>
    </source>
</evidence>
<dbReference type="RefSeq" id="WP_102182976.1">
    <property type="nucleotide sequence ID" value="NZ_NMQE01000677.1"/>
</dbReference>